<evidence type="ECO:0000313" key="2">
    <source>
        <dbReference type="Proteomes" id="UP000565286"/>
    </source>
</evidence>
<protein>
    <submittedName>
        <fullName evidence="1">Uncharacterized protein</fullName>
    </submittedName>
</protein>
<accession>A0A7W6CCP3</accession>
<reference evidence="1 2" key="1">
    <citation type="submission" date="2020-08" db="EMBL/GenBank/DDBJ databases">
        <title>Genomic Encyclopedia of Type Strains, Phase IV (KMG-IV): sequencing the most valuable type-strain genomes for metagenomic binning, comparative biology and taxonomic classification.</title>
        <authorList>
            <person name="Goeker M."/>
        </authorList>
    </citation>
    <scope>NUCLEOTIDE SEQUENCE [LARGE SCALE GENOMIC DNA]</scope>
    <source>
        <strain evidence="1 2">DSM 26438</strain>
    </source>
</reference>
<sequence>MPPIPTPVPLCLCPYAYRPVELGCSLGALNTSYKQINNQIVLSRERRTNLTSQYILPNINLLIKLVS</sequence>
<name>A0A7W6CCP3_9HYPH</name>
<dbReference type="Proteomes" id="UP000565286">
    <property type="component" value="Unassembled WGS sequence"/>
</dbReference>
<proteinExistence type="predicted"/>
<dbReference type="AlphaFoldDB" id="A0A7W6CCP3"/>
<evidence type="ECO:0000313" key="1">
    <source>
        <dbReference type="EMBL" id="MBB3947417.1"/>
    </source>
</evidence>
<gene>
    <name evidence="1" type="ORF">GGQ73_003384</name>
</gene>
<dbReference type="EMBL" id="JACIDV010000010">
    <property type="protein sequence ID" value="MBB3947417.1"/>
    <property type="molecule type" value="Genomic_DNA"/>
</dbReference>
<keyword evidence="2" id="KW-1185">Reference proteome</keyword>
<comment type="caution">
    <text evidence="1">The sequence shown here is derived from an EMBL/GenBank/DDBJ whole genome shotgun (WGS) entry which is preliminary data.</text>
</comment>
<organism evidence="1 2">
    <name type="scientific">Rhizobium skierniewicense</name>
    <dbReference type="NCBI Taxonomy" id="984260"/>
    <lineage>
        <taxon>Bacteria</taxon>
        <taxon>Pseudomonadati</taxon>
        <taxon>Pseudomonadota</taxon>
        <taxon>Alphaproteobacteria</taxon>
        <taxon>Hyphomicrobiales</taxon>
        <taxon>Rhizobiaceae</taxon>
        <taxon>Rhizobium/Agrobacterium group</taxon>
        <taxon>Rhizobium</taxon>
    </lineage>
</organism>